<feature type="transmembrane region" description="Helical" evidence="1">
    <location>
        <begin position="103"/>
        <end position="120"/>
    </location>
</feature>
<feature type="transmembrane region" description="Helical" evidence="1">
    <location>
        <begin position="341"/>
        <end position="360"/>
    </location>
</feature>
<evidence type="ECO:0000313" key="2">
    <source>
        <dbReference type="EMBL" id="MFC0686016.1"/>
    </source>
</evidence>
<gene>
    <name evidence="2" type="ORF">ACFFF8_15590</name>
</gene>
<feature type="transmembrane region" description="Helical" evidence="1">
    <location>
        <begin position="63"/>
        <end position="91"/>
    </location>
</feature>
<keyword evidence="1" id="KW-1133">Transmembrane helix</keyword>
<comment type="caution">
    <text evidence="2">The sequence shown here is derived from an EMBL/GenBank/DDBJ whole genome shotgun (WGS) entry which is preliminary data.</text>
</comment>
<feature type="transmembrane region" description="Helical" evidence="1">
    <location>
        <begin position="291"/>
        <end position="309"/>
    </location>
</feature>
<feature type="transmembrane region" description="Helical" evidence="1">
    <location>
        <begin position="157"/>
        <end position="174"/>
    </location>
</feature>
<name>A0ABV6S9T2_9SPHN</name>
<evidence type="ECO:0000256" key="1">
    <source>
        <dbReference type="SAM" id="Phobius"/>
    </source>
</evidence>
<organism evidence="2 3">
    <name type="scientific">Novosphingobium clariflavum</name>
    <dbReference type="NCBI Taxonomy" id="2029884"/>
    <lineage>
        <taxon>Bacteria</taxon>
        <taxon>Pseudomonadati</taxon>
        <taxon>Pseudomonadota</taxon>
        <taxon>Alphaproteobacteria</taxon>
        <taxon>Sphingomonadales</taxon>
        <taxon>Sphingomonadaceae</taxon>
        <taxon>Novosphingobium</taxon>
    </lineage>
</organism>
<protein>
    <recommendedName>
        <fullName evidence="4">Glycosyltransferase RgtA/B/C/D-like domain-containing protein</fullName>
    </recommendedName>
</protein>
<accession>A0ABV6S9T2</accession>
<proteinExistence type="predicted"/>
<feature type="transmembrane region" description="Helical" evidence="1">
    <location>
        <begin position="258"/>
        <end position="279"/>
    </location>
</feature>
<feature type="transmembrane region" description="Helical" evidence="1">
    <location>
        <begin position="210"/>
        <end position="227"/>
    </location>
</feature>
<dbReference type="RefSeq" id="WP_267218745.1">
    <property type="nucleotide sequence ID" value="NZ_JAPCWC010000002.1"/>
</dbReference>
<reference evidence="2 3" key="1">
    <citation type="submission" date="2024-09" db="EMBL/GenBank/DDBJ databases">
        <authorList>
            <person name="Sun Q."/>
            <person name="Mori K."/>
        </authorList>
    </citation>
    <scope>NUCLEOTIDE SEQUENCE [LARGE SCALE GENOMIC DNA]</scope>
    <source>
        <strain evidence="2 3">CICC 11035S</strain>
    </source>
</reference>
<evidence type="ECO:0008006" key="4">
    <source>
        <dbReference type="Google" id="ProtNLM"/>
    </source>
</evidence>
<evidence type="ECO:0000313" key="3">
    <source>
        <dbReference type="Proteomes" id="UP001589858"/>
    </source>
</evidence>
<keyword evidence="3" id="KW-1185">Reference proteome</keyword>
<feature type="transmembrane region" description="Helical" evidence="1">
    <location>
        <begin position="132"/>
        <end position="150"/>
    </location>
</feature>
<sequence>MARLCASRTAQFLVILALAVAFRFPAYGEWNYAIDDQYYALVGHRLLDGDLLYVDIWDRKGPALYLTFSLIGLISRSAIAYQLAATLVAAMGGYGVNRIARRLAPAQWALLSGVVYIALLNRFEGDNAEAGVFFNTWLIAAAALIVSRLNRLRRGHIDRAVVAAFACAGIAIAYKQSAAIEGACFGLFVIVMLLRGGCKPLSVLWKAAPLALAGALPMLLTGLFYLARGHFPEMWTALVESNLARGYADPGIRFKGQLVMIGMLGIPLVFGGIGLHRFVTEARTCGEPQRREVLAFVCLWLAAALFGLATFPNIYVHYAQSTLAPFAILCAGYFIDRRSPWLGIGALIGVSLALSGTFHLKDRWRARPAAREMVDYILEQTPRRDIFVWGNPNFLYAVVGTRPPSVLAFAPHMYEGREWTGIDEVAALRQVLAGRPSTVISQFPIQAAPLNMTNVRQVEDYVRACKRQRKFTIYDHNGPQVQTVFSGCGR</sequence>
<feature type="transmembrane region" description="Helical" evidence="1">
    <location>
        <begin position="180"/>
        <end position="198"/>
    </location>
</feature>
<dbReference type="EMBL" id="JBHLTM010000061">
    <property type="protein sequence ID" value="MFC0686016.1"/>
    <property type="molecule type" value="Genomic_DNA"/>
</dbReference>
<dbReference type="Proteomes" id="UP001589858">
    <property type="component" value="Unassembled WGS sequence"/>
</dbReference>
<keyword evidence="1" id="KW-0472">Membrane</keyword>
<keyword evidence="1" id="KW-0812">Transmembrane</keyword>